<feature type="signal peptide" evidence="1">
    <location>
        <begin position="1"/>
        <end position="20"/>
    </location>
</feature>
<dbReference type="InterPro" id="IPR008906">
    <property type="entry name" value="HATC_C_dom"/>
</dbReference>
<dbReference type="SUPFAM" id="SSF53098">
    <property type="entry name" value="Ribonuclease H-like"/>
    <property type="match status" value="1"/>
</dbReference>
<accession>A0A061FUY3</accession>
<dbReference type="STRING" id="3641.A0A061FUY3"/>
<evidence type="ECO:0000313" key="4">
    <source>
        <dbReference type="Proteomes" id="UP000026915"/>
    </source>
</evidence>
<dbReference type="InParanoid" id="A0A061FUY3"/>
<dbReference type="InterPro" id="IPR012337">
    <property type="entry name" value="RNaseH-like_sf"/>
</dbReference>
<gene>
    <name evidence="3" type="ORF">TCM_012838</name>
</gene>
<sequence length="155" mass="17179">MRKLMLSLAGFRSAFGVMSAYRDVAAVVMGPMGVPGRDSLRGVPGHDNEGFDDDEFDILMWQKLNHFRFLVLATIARDVLVASKYAFSTGGWVLDGYRSSLTPKVVQALICAQDRLHGLAHGDPDLIKDDLDEPNKLDFYLANIALETIVEFESD</sequence>
<keyword evidence="4" id="KW-1185">Reference proteome</keyword>
<dbReference type="HOGENOM" id="CLU_1698658_0_0_1"/>
<proteinExistence type="predicted"/>
<dbReference type="eggNOG" id="KOG1121">
    <property type="taxonomic scope" value="Eukaryota"/>
</dbReference>
<dbReference type="Pfam" id="PF05699">
    <property type="entry name" value="Dimer_Tnp_hAT"/>
    <property type="match status" value="1"/>
</dbReference>
<evidence type="ECO:0000256" key="1">
    <source>
        <dbReference type="SAM" id="SignalP"/>
    </source>
</evidence>
<dbReference type="PANTHER" id="PTHR23272">
    <property type="entry name" value="BED FINGER-RELATED"/>
    <property type="match status" value="1"/>
</dbReference>
<feature type="chain" id="PRO_5001598600" description="HAT C-terminal dimerisation domain-containing protein" evidence="1">
    <location>
        <begin position="21"/>
        <end position="155"/>
    </location>
</feature>
<dbReference type="AlphaFoldDB" id="A0A061FUY3"/>
<name>A0A061FUY3_THECC</name>
<evidence type="ECO:0000313" key="3">
    <source>
        <dbReference type="EMBL" id="EOY21340.1"/>
    </source>
</evidence>
<keyword evidence="1" id="KW-0732">Signal</keyword>
<evidence type="ECO:0000259" key="2">
    <source>
        <dbReference type="Pfam" id="PF05699"/>
    </source>
</evidence>
<protein>
    <recommendedName>
        <fullName evidence="2">HAT C-terminal dimerisation domain-containing protein</fullName>
    </recommendedName>
</protein>
<dbReference type="GO" id="GO:0046983">
    <property type="term" value="F:protein dimerization activity"/>
    <property type="evidence" value="ECO:0007669"/>
    <property type="project" value="InterPro"/>
</dbReference>
<feature type="domain" description="HAT C-terminal dimerisation" evidence="2">
    <location>
        <begin position="52"/>
        <end position="115"/>
    </location>
</feature>
<dbReference type="PANTHER" id="PTHR23272:SF193">
    <property type="entry name" value="OS07G0624100 PROTEIN"/>
    <property type="match status" value="1"/>
</dbReference>
<dbReference type="Gramene" id="EOY21340">
    <property type="protein sequence ID" value="EOY21340"/>
    <property type="gene ID" value="TCM_012838"/>
</dbReference>
<organism evidence="3 4">
    <name type="scientific">Theobroma cacao</name>
    <name type="common">Cacao</name>
    <name type="synonym">Cocoa</name>
    <dbReference type="NCBI Taxonomy" id="3641"/>
    <lineage>
        <taxon>Eukaryota</taxon>
        <taxon>Viridiplantae</taxon>
        <taxon>Streptophyta</taxon>
        <taxon>Embryophyta</taxon>
        <taxon>Tracheophyta</taxon>
        <taxon>Spermatophyta</taxon>
        <taxon>Magnoliopsida</taxon>
        <taxon>eudicotyledons</taxon>
        <taxon>Gunneridae</taxon>
        <taxon>Pentapetalae</taxon>
        <taxon>rosids</taxon>
        <taxon>malvids</taxon>
        <taxon>Malvales</taxon>
        <taxon>Malvaceae</taxon>
        <taxon>Byttnerioideae</taxon>
        <taxon>Theobroma</taxon>
    </lineage>
</organism>
<dbReference type="EMBL" id="CM001881">
    <property type="protein sequence ID" value="EOY21340.1"/>
    <property type="molecule type" value="Genomic_DNA"/>
</dbReference>
<reference evidence="3 4" key="1">
    <citation type="journal article" date="2013" name="Genome Biol.">
        <title>The genome sequence of the most widely cultivated cacao type and its use to identify candidate genes regulating pod color.</title>
        <authorList>
            <person name="Motamayor J.C."/>
            <person name="Mockaitis K."/>
            <person name="Schmutz J."/>
            <person name="Haiminen N."/>
            <person name="Iii D.L."/>
            <person name="Cornejo O."/>
            <person name="Findley S.D."/>
            <person name="Zheng P."/>
            <person name="Utro F."/>
            <person name="Royaert S."/>
            <person name="Saski C."/>
            <person name="Jenkins J."/>
            <person name="Podicheti R."/>
            <person name="Zhao M."/>
            <person name="Scheffler B.E."/>
            <person name="Stack J.C."/>
            <person name="Feltus F.A."/>
            <person name="Mustiga G.M."/>
            <person name="Amores F."/>
            <person name="Phillips W."/>
            <person name="Marelli J.P."/>
            <person name="May G.D."/>
            <person name="Shapiro H."/>
            <person name="Ma J."/>
            <person name="Bustamante C.D."/>
            <person name="Schnell R.J."/>
            <person name="Main D."/>
            <person name="Gilbert D."/>
            <person name="Parida L."/>
            <person name="Kuhn D.N."/>
        </authorList>
    </citation>
    <scope>NUCLEOTIDE SEQUENCE [LARGE SCALE GENOMIC DNA]</scope>
    <source>
        <strain evidence="4">cv. Matina 1-6</strain>
    </source>
</reference>
<dbReference type="Proteomes" id="UP000026915">
    <property type="component" value="Chromosome 3"/>
</dbReference>